<sequence length="60" mass="6849">MKRWVLIIIIPVLMALLIRAILAATDPSMHDEVKKYATMLVIGSFVLMAVVRMVLIRRAR</sequence>
<protein>
    <submittedName>
        <fullName evidence="2">Uncharacterized protein</fullName>
    </submittedName>
</protein>
<evidence type="ECO:0000313" key="2">
    <source>
        <dbReference type="EMBL" id="VGO11870.1"/>
    </source>
</evidence>
<name>A0A6C2TW29_PONDE</name>
<evidence type="ECO:0000256" key="1">
    <source>
        <dbReference type="SAM" id="Phobius"/>
    </source>
</evidence>
<proteinExistence type="predicted"/>
<dbReference type="EMBL" id="CAAHFG010000001">
    <property type="protein sequence ID" value="VGO11870.1"/>
    <property type="molecule type" value="Genomic_DNA"/>
</dbReference>
<organism evidence="2 3">
    <name type="scientific">Pontiella desulfatans</name>
    <dbReference type="NCBI Taxonomy" id="2750659"/>
    <lineage>
        <taxon>Bacteria</taxon>
        <taxon>Pseudomonadati</taxon>
        <taxon>Kiritimatiellota</taxon>
        <taxon>Kiritimatiellia</taxon>
        <taxon>Kiritimatiellales</taxon>
        <taxon>Pontiellaceae</taxon>
        <taxon>Pontiella</taxon>
    </lineage>
</organism>
<evidence type="ECO:0000313" key="3">
    <source>
        <dbReference type="Proteomes" id="UP000366872"/>
    </source>
</evidence>
<keyword evidence="1" id="KW-0812">Transmembrane</keyword>
<keyword evidence="1" id="KW-1133">Transmembrane helix</keyword>
<gene>
    <name evidence="2" type="ORF">PDESU_00417</name>
</gene>
<accession>A0A6C2TW29</accession>
<dbReference type="Proteomes" id="UP000366872">
    <property type="component" value="Unassembled WGS sequence"/>
</dbReference>
<reference evidence="2 3" key="1">
    <citation type="submission" date="2019-04" db="EMBL/GenBank/DDBJ databases">
        <authorList>
            <person name="Van Vliet M D."/>
        </authorList>
    </citation>
    <scope>NUCLEOTIDE SEQUENCE [LARGE SCALE GENOMIC DNA]</scope>
    <source>
        <strain evidence="2 3">F1</strain>
    </source>
</reference>
<keyword evidence="1" id="KW-0472">Membrane</keyword>
<dbReference type="AlphaFoldDB" id="A0A6C2TW29"/>
<feature type="transmembrane region" description="Helical" evidence="1">
    <location>
        <begin position="33"/>
        <end position="55"/>
    </location>
</feature>
<keyword evidence="3" id="KW-1185">Reference proteome</keyword>